<dbReference type="VEuPathDB" id="AmoebaDB:ACA1_020530"/>
<dbReference type="OrthoDB" id="272703at2759"/>
<accession>L8GVP7</accession>
<evidence type="ECO:0000259" key="1">
    <source>
        <dbReference type="Pfam" id="PF14216"/>
    </source>
</evidence>
<proteinExistence type="predicted"/>
<sequence>MAKKPCPSDRLEVVRITHANKHKVVYIRHEWKKGGYDLEESKWANPYFLKKGAMPKEHKECLDKYHRHIMCDKYLYHALPELCGKMVGCWCKLLLCHGDVLAELLCDYKPLTPKKPWHCILENGCVLVVFDVDCVVISNEDDCCCGSTELEIDNLCEEDVKHVDDQVCSLIGGLFEHLNPTLLTEPYSYSTSLECDIPQEGNSIKELINMVHYMSQDKGWQSDLPQHSNCIKVHTKAERL</sequence>
<dbReference type="KEGG" id="acan:ACA1_020530"/>
<protein>
    <recommendedName>
        <fullName evidence="1">DUF4326 domain-containing protein</fullName>
    </recommendedName>
</protein>
<organism evidence="2 3">
    <name type="scientific">Acanthamoeba castellanii (strain ATCC 30010 / Neff)</name>
    <dbReference type="NCBI Taxonomy" id="1257118"/>
    <lineage>
        <taxon>Eukaryota</taxon>
        <taxon>Amoebozoa</taxon>
        <taxon>Discosea</taxon>
        <taxon>Longamoebia</taxon>
        <taxon>Centramoebida</taxon>
        <taxon>Acanthamoebidae</taxon>
        <taxon>Acanthamoeba</taxon>
    </lineage>
</organism>
<dbReference type="EMBL" id="KB007976">
    <property type="protein sequence ID" value="ELR17017.1"/>
    <property type="molecule type" value="Genomic_DNA"/>
</dbReference>
<evidence type="ECO:0000313" key="3">
    <source>
        <dbReference type="Proteomes" id="UP000011083"/>
    </source>
</evidence>
<dbReference type="RefSeq" id="XP_004339030.1">
    <property type="nucleotide sequence ID" value="XM_004338982.1"/>
</dbReference>
<gene>
    <name evidence="2" type="ORF">ACA1_020530</name>
</gene>
<evidence type="ECO:0000313" key="2">
    <source>
        <dbReference type="EMBL" id="ELR17017.1"/>
    </source>
</evidence>
<dbReference type="AlphaFoldDB" id="L8GVP7"/>
<feature type="domain" description="DUF4326" evidence="1">
    <location>
        <begin position="21"/>
        <end position="103"/>
    </location>
</feature>
<dbReference type="GeneID" id="14917730"/>
<name>L8GVP7_ACACF</name>
<reference evidence="2 3" key="1">
    <citation type="journal article" date="2013" name="Genome Biol.">
        <title>Genome of Acanthamoeba castellanii highlights extensive lateral gene transfer and early evolution of tyrosine kinase signaling.</title>
        <authorList>
            <person name="Clarke M."/>
            <person name="Lohan A.J."/>
            <person name="Liu B."/>
            <person name="Lagkouvardos I."/>
            <person name="Roy S."/>
            <person name="Zafar N."/>
            <person name="Bertelli C."/>
            <person name="Schilde C."/>
            <person name="Kianianmomeni A."/>
            <person name="Burglin T.R."/>
            <person name="Frech C."/>
            <person name="Turcotte B."/>
            <person name="Kopec K.O."/>
            <person name="Synnott J.M."/>
            <person name="Choo C."/>
            <person name="Paponov I."/>
            <person name="Finkler A."/>
            <person name="Soon Heng Tan C."/>
            <person name="Hutchins A.P."/>
            <person name="Weinmeier T."/>
            <person name="Rattei T."/>
            <person name="Chu J.S."/>
            <person name="Gimenez G."/>
            <person name="Irimia M."/>
            <person name="Rigden D.J."/>
            <person name="Fitzpatrick D.A."/>
            <person name="Lorenzo-Morales J."/>
            <person name="Bateman A."/>
            <person name="Chiu C.H."/>
            <person name="Tang P."/>
            <person name="Hegemann P."/>
            <person name="Fromm H."/>
            <person name="Raoult D."/>
            <person name="Greub G."/>
            <person name="Miranda-Saavedra D."/>
            <person name="Chen N."/>
            <person name="Nash P."/>
            <person name="Ginger M.L."/>
            <person name="Horn M."/>
            <person name="Schaap P."/>
            <person name="Caler L."/>
            <person name="Loftus B."/>
        </authorList>
    </citation>
    <scope>NUCLEOTIDE SEQUENCE [LARGE SCALE GENOMIC DNA]</scope>
    <source>
        <strain evidence="2 3">Neff</strain>
    </source>
</reference>
<keyword evidence="3" id="KW-1185">Reference proteome</keyword>
<dbReference type="Proteomes" id="UP000011083">
    <property type="component" value="Unassembled WGS sequence"/>
</dbReference>
<dbReference type="Pfam" id="PF14216">
    <property type="entry name" value="DUF4326"/>
    <property type="match status" value="1"/>
</dbReference>
<dbReference type="InterPro" id="IPR025475">
    <property type="entry name" value="DUF4326"/>
</dbReference>